<sequence>MSCWHRFRNVMAGSGPRLSQVPAMTGWAGRSTIPLAWMIAALLLAGCTPDWPMDRPGTWSLDREPSANDANLRTMIVNPRDLVAGSGDDTGVGAEAARPVQRLFTGHRAALPAASASSVYGSPTFGGAGGDNANGGQ</sequence>
<dbReference type="EMBL" id="NHRY01000269">
    <property type="protein sequence ID" value="PPQ26559.1"/>
    <property type="molecule type" value="Genomic_DNA"/>
</dbReference>
<accession>A0A2S6MW32</accession>
<feature type="compositionally biased region" description="Gly residues" evidence="1">
    <location>
        <begin position="124"/>
        <end position="137"/>
    </location>
</feature>
<evidence type="ECO:0000313" key="3">
    <source>
        <dbReference type="Proteomes" id="UP000239724"/>
    </source>
</evidence>
<organism evidence="2 3">
    <name type="scientific">Rhodopila globiformis</name>
    <name type="common">Rhodopseudomonas globiformis</name>
    <dbReference type="NCBI Taxonomy" id="1071"/>
    <lineage>
        <taxon>Bacteria</taxon>
        <taxon>Pseudomonadati</taxon>
        <taxon>Pseudomonadota</taxon>
        <taxon>Alphaproteobacteria</taxon>
        <taxon>Acetobacterales</taxon>
        <taxon>Acetobacteraceae</taxon>
        <taxon>Rhodopila</taxon>
    </lineage>
</organism>
<evidence type="ECO:0000313" key="2">
    <source>
        <dbReference type="EMBL" id="PPQ26559.1"/>
    </source>
</evidence>
<feature type="region of interest" description="Disordered" evidence="1">
    <location>
        <begin position="114"/>
        <end position="137"/>
    </location>
</feature>
<gene>
    <name evidence="2" type="ORF">CCS01_29840</name>
</gene>
<proteinExistence type="predicted"/>
<keyword evidence="3" id="KW-1185">Reference proteome</keyword>
<comment type="caution">
    <text evidence="2">The sequence shown here is derived from an EMBL/GenBank/DDBJ whole genome shotgun (WGS) entry which is preliminary data.</text>
</comment>
<protein>
    <submittedName>
        <fullName evidence="2">Uncharacterized protein</fullName>
    </submittedName>
</protein>
<name>A0A2S6MW32_RHOGL</name>
<dbReference type="Proteomes" id="UP000239724">
    <property type="component" value="Unassembled WGS sequence"/>
</dbReference>
<reference evidence="2 3" key="1">
    <citation type="journal article" date="2018" name="Arch. Microbiol.">
        <title>New insights into the metabolic potential of the phototrophic purple bacterium Rhodopila globiformis DSM 161(T) from its draft genome sequence and evidence for a vanadium-dependent nitrogenase.</title>
        <authorList>
            <person name="Imhoff J.F."/>
            <person name="Rahn T."/>
            <person name="Kunzel S."/>
            <person name="Neulinger S.C."/>
        </authorList>
    </citation>
    <scope>NUCLEOTIDE SEQUENCE [LARGE SCALE GENOMIC DNA]</scope>
    <source>
        <strain evidence="2 3">DSM 161</strain>
    </source>
</reference>
<dbReference type="AlphaFoldDB" id="A0A2S6MW32"/>
<evidence type="ECO:0000256" key="1">
    <source>
        <dbReference type="SAM" id="MobiDB-lite"/>
    </source>
</evidence>